<feature type="compositionally biased region" description="Low complexity" evidence="1">
    <location>
        <begin position="270"/>
        <end position="279"/>
    </location>
</feature>
<reference evidence="2 3" key="1">
    <citation type="submission" date="2018-09" db="EMBL/GenBank/DDBJ databases">
        <title>A high-quality reference genome of wild soybean provides a powerful tool to mine soybean genomes.</title>
        <authorList>
            <person name="Xie M."/>
            <person name="Chung C.Y.L."/>
            <person name="Li M.-W."/>
            <person name="Wong F.-L."/>
            <person name="Chan T.-F."/>
            <person name="Lam H.-M."/>
        </authorList>
    </citation>
    <scope>NUCLEOTIDE SEQUENCE [LARGE SCALE GENOMIC DNA]</scope>
    <source>
        <strain evidence="3">cv. W05</strain>
        <tissue evidence="2">Hypocotyl of etiolated seedlings</tissue>
    </source>
</reference>
<protein>
    <recommendedName>
        <fullName evidence="4">DNA ligase 1</fullName>
    </recommendedName>
</protein>
<sequence>MESDDDFELLPPSPVQERKLKRLKKAARVPEPSHPPISPPNFSVSGNGEEHLTEPNGESGPEFETLTPSPSPSPSPSPNPNPQSDTPKGVTVDDDGLGAKRVLDFDSFGEELGKVVEETEEVRDLKTYEEIRDLNTDEVERKRRGLDDLPEKNEKKKRINDDGDSSEKKPKVSATNKRKAEKERRDTLKQLQAESQRLLRETRDAAFKPAPLVQKPISSILEKIRQRKLEILKKSADNVEKAEPEETPASCHAATKCNLGTSHIGEESNDAAANSNSESIPSPMAKDSESEHAFRAPIGDTQELYTDSERSDTKDEAVNDKSNNPSEEVFAPSMLAMNLKLDSAPPDDDVSSNEEEEDNDKENIEPHVHVSVDLTLSPDGDPVRAFVDEEAEEEDDSDNDLQRFQDDEGEDDDDIEEDDMIATQYEEKPDDREKREQLHQQWHEQRDAAGVDNLRQKFYGGSKLNETPSTEEEDEESRETENDDEVEEYAAPSESLKTTLKKVKQMIPQMFSDKDDKYVSSDDEETEDKLARQSLYYKTEEKAKFFSPAEDENSREVFSLIKKLNVPDTKRKGKTTSIFAMPSIGQNINISSKSSFVGRASDRFMPTSQKQGSCKVRSYIFGRDDSNSRSSILISEDSLDTIQTESQPPKAASAKFQRNTQNKNTTMNSASKESNVSLLDILRKSSHHADHSFQNANVQPKTSIFDAFKLMKKPTKAEARV</sequence>
<feature type="compositionally biased region" description="Basic and acidic residues" evidence="1">
    <location>
        <begin position="178"/>
        <end position="188"/>
    </location>
</feature>
<evidence type="ECO:0000313" key="3">
    <source>
        <dbReference type="Proteomes" id="UP000289340"/>
    </source>
</evidence>
<dbReference type="Gramene" id="XM_028371776.1">
    <property type="protein sequence ID" value="XP_028227577.1"/>
    <property type="gene ID" value="LOC114408650"/>
</dbReference>
<keyword evidence="3" id="KW-1185">Reference proteome</keyword>
<evidence type="ECO:0000256" key="1">
    <source>
        <dbReference type="SAM" id="MobiDB-lite"/>
    </source>
</evidence>
<dbReference type="EMBL" id="QZWG01000004">
    <property type="protein sequence ID" value="RZC14809.1"/>
    <property type="molecule type" value="Genomic_DNA"/>
</dbReference>
<feature type="compositionally biased region" description="Pro residues" evidence="1">
    <location>
        <begin position="69"/>
        <end position="81"/>
    </location>
</feature>
<dbReference type="AlphaFoldDB" id="A0A445KV94"/>
<feature type="region of interest" description="Disordered" evidence="1">
    <location>
        <begin position="261"/>
        <end position="497"/>
    </location>
</feature>
<feature type="region of interest" description="Disordered" evidence="1">
    <location>
        <begin position="1"/>
        <end position="210"/>
    </location>
</feature>
<feature type="compositionally biased region" description="Acidic residues" evidence="1">
    <location>
        <begin position="407"/>
        <end position="420"/>
    </location>
</feature>
<dbReference type="Proteomes" id="UP000289340">
    <property type="component" value="Chromosome 4"/>
</dbReference>
<feature type="compositionally biased region" description="Basic and acidic residues" evidence="1">
    <location>
        <begin position="361"/>
        <end position="370"/>
    </location>
</feature>
<feature type="compositionally biased region" description="Basic and acidic residues" evidence="1">
    <location>
        <begin position="197"/>
        <end position="206"/>
    </location>
</feature>
<name>A0A445KV94_GLYSO</name>
<evidence type="ECO:0008006" key="4">
    <source>
        <dbReference type="Google" id="ProtNLM"/>
    </source>
</evidence>
<gene>
    <name evidence="2" type="ORF">D0Y65_008642</name>
</gene>
<feature type="compositionally biased region" description="Acidic residues" evidence="1">
    <location>
        <begin position="345"/>
        <end position="360"/>
    </location>
</feature>
<evidence type="ECO:0000313" key="2">
    <source>
        <dbReference type="EMBL" id="RZC14809.1"/>
    </source>
</evidence>
<feature type="compositionally biased region" description="Basic and acidic residues" evidence="1">
    <location>
        <begin position="111"/>
        <end position="170"/>
    </location>
</feature>
<accession>A0A445KV94</accession>
<feature type="compositionally biased region" description="Polar residues" evidence="1">
    <location>
        <begin position="656"/>
        <end position="672"/>
    </location>
</feature>
<feature type="compositionally biased region" description="Acidic residues" evidence="1">
    <location>
        <begin position="469"/>
        <end position="488"/>
    </location>
</feature>
<dbReference type="PANTHER" id="PTHR36005:SF1">
    <property type="entry name" value="DNA LIGASE-LIKE PROTEIN"/>
    <property type="match status" value="1"/>
</dbReference>
<proteinExistence type="predicted"/>
<comment type="caution">
    <text evidence="2">The sequence shown here is derived from an EMBL/GenBank/DDBJ whole genome shotgun (WGS) entry which is preliminary data.</text>
</comment>
<feature type="compositionally biased region" description="Basic and acidic residues" evidence="1">
    <location>
        <begin position="307"/>
        <end position="319"/>
    </location>
</feature>
<feature type="compositionally biased region" description="Acidic residues" evidence="1">
    <location>
        <begin position="388"/>
        <end position="399"/>
    </location>
</feature>
<dbReference type="PANTHER" id="PTHR36005">
    <property type="entry name" value="DNA LIGASE-LIKE PROTEIN"/>
    <property type="match status" value="1"/>
</dbReference>
<feature type="region of interest" description="Disordered" evidence="1">
    <location>
        <begin position="645"/>
        <end position="672"/>
    </location>
</feature>
<feature type="compositionally biased region" description="Basic and acidic residues" evidence="1">
    <location>
        <begin position="425"/>
        <end position="449"/>
    </location>
</feature>
<organism evidence="2 3">
    <name type="scientific">Glycine soja</name>
    <name type="common">Wild soybean</name>
    <dbReference type="NCBI Taxonomy" id="3848"/>
    <lineage>
        <taxon>Eukaryota</taxon>
        <taxon>Viridiplantae</taxon>
        <taxon>Streptophyta</taxon>
        <taxon>Embryophyta</taxon>
        <taxon>Tracheophyta</taxon>
        <taxon>Spermatophyta</taxon>
        <taxon>Magnoliopsida</taxon>
        <taxon>eudicotyledons</taxon>
        <taxon>Gunneridae</taxon>
        <taxon>Pentapetalae</taxon>
        <taxon>rosids</taxon>
        <taxon>fabids</taxon>
        <taxon>Fabales</taxon>
        <taxon>Fabaceae</taxon>
        <taxon>Papilionoideae</taxon>
        <taxon>50 kb inversion clade</taxon>
        <taxon>NPAAA clade</taxon>
        <taxon>indigoferoid/millettioid clade</taxon>
        <taxon>Phaseoleae</taxon>
        <taxon>Glycine</taxon>
        <taxon>Glycine subgen. Soja</taxon>
    </lineage>
</organism>